<sequence>MASSLDRPEVSVDIKNISPWYYEIVKFKFSLLQSLRKFSRKIDEMDYYVNTDPLTGLMNRRGMKFEIDKIISMKNNFSILLIDIDFFKKINDTYGHAQGDLVLKFLAEIMQKNFRTNDICCRYGGEEFIVIMPHSNKQEAYESAERFRKIVQDTYIENIYSLTISIGIASWTENSNDISEIFKQADINLYKAKNNGRNRVIPTV</sequence>
<dbReference type="EC" id="2.7.7.65" evidence="1"/>
<dbReference type="PANTHER" id="PTHR45138">
    <property type="entry name" value="REGULATORY COMPONENTS OF SENSORY TRANSDUCTION SYSTEM"/>
    <property type="match status" value="1"/>
</dbReference>
<evidence type="ECO:0000256" key="1">
    <source>
        <dbReference type="ARBA" id="ARBA00012528"/>
    </source>
</evidence>
<dbReference type="RefSeq" id="WP_409140861.1">
    <property type="nucleotide sequence ID" value="NZ_JBJXCW010000021.1"/>
</dbReference>
<dbReference type="InterPro" id="IPR029787">
    <property type="entry name" value="Nucleotide_cyclase"/>
</dbReference>
<proteinExistence type="predicted"/>
<dbReference type="PANTHER" id="PTHR45138:SF9">
    <property type="entry name" value="DIGUANYLATE CYCLASE DGCM-RELATED"/>
    <property type="match status" value="1"/>
</dbReference>
<name>A0ABW9JVX4_9GAMM</name>
<dbReference type="SMART" id="SM00267">
    <property type="entry name" value="GGDEF"/>
    <property type="match status" value="1"/>
</dbReference>
<feature type="domain" description="GGDEF" evidence="3">
    <location>
        <begin position="75"/>
        <end position="204"/>
    </location>
</feature>
<dbReference type="InterPro" id="IPR000160">
    <property type="entry name" value="GGDEF_dom"/>
</dbReference>
<organism evidence="4 5">
    <name type="scientific">Acinetobacter albensis</name>
    <dbReference type="NCBI Taxonomy" id="1673609"/>
    <lineage>
        <taxon>Bacteria</taxon>
        <taxon>Pseudomonadati</taxon>
        <taxon>Pseudomonadota</taxon>
        <taxon>Gammaproteobacteria</taxon>
        <taxon>Moraxellales</taxon>
        <taxon>Moraxellaceae</taxon>
        <taxon>Acinetobacter</taxon>
    </lineage>
</organism>
<comment type="caution">
    <text evidence="4">The sequence shown here is derived from an EMBL/GenBank/DDBJ whole genome shotgun (WGS) entry which is preliminary data.</text>
</comment>
<evidence type="ECO:0000259" key="3">
    <source>
        <dbReference type="PROSITE" id="PS50887"/>
    </source>
</evidence>
<dbReference type="CDD" id="cd01949">
    <property type="entry name" value="GGDEF"/>
    <property type="match status" value="1"/>
</dbReference>
<dbReference type="Proteomes" id="UP001632339">
    <property type="component" value="Unassembled WGS sequence"/>
</dbReference>
<dbReference type="SUPFAM" id="SSF55073">
    <property type="entry name" value="Nucleotide cyclase"/>
    <property type="match status" value="1"/>
</dbReference>
<comment type="catalytic activity">
    <reaction evidence="2">
        <text>2 GTP = 3',3'-c-di-GMP + 2 diphosphate</text>
        <dbReference type="Rhea" id="RHEA:24898"/>
        <dbReference type="ChEBI" id="CHEBI:33019"/>
        <dbReference type="ChEBI" id="CHEBI:37565"/>
        <dbReference type="ChEBI" id="CHEBI:58805"/>
        <dbReference type="EC" id="2.7.7.65"/>
    </reaction>
</comment>
<evidence type="ECO:0000256" key="2">
    <source>
        <dbReference type="ARBA" id="ARBA00034247"/>
    </source>
</evidence>
<dbReference type="PROSITE" id="PS50887">
    <property type="entry name" value="GGDEF"/>
    <property type="match status" value="1"/>
</dbReference>
<protein>
    <recommendedName>
        <fullName evidence="1">diguanylate cyclase</fullName>
        <ecNumber evidence="1">2.7.7.65</ecNumber>
    </recommendedName>
</protein>
<gene>
    <name evidence="4" type="ORF">ACKVE0_14190</name>
</gene>
<keyword evidence="5" id="KW-1185">Reference proteome</keyword>
<dbReference type="NCBIfam" id="TIGR00254">
    <property type="entry name" value="GGDEF"/>
    <property type="match status" value="1"/>
</dbReference>
<dbReference type="EMBL" id="JBJXCW010000021">
    <property type="protein sequence ID" value="MFN0298653.1"/>
    <property type="molecule type" value="Genomic_DNA"/>
</dbReference>
<dbReference type="Pfam" id="PF00990">
    <property type="entry name" value="GGDEF"/>
    <property type="match status" value="1"/>
</dbReference>
<evidence type="ECO:0000313" key="5">
    <source>
        <dbReference type="Proteomes" id="UP001632339"/>
    </source>
</evidence>
<reference evidence="4 5" key="1">
    <citation type="submission" date="2024-12" db="EMBL/GenBank/DDBJ databases">
        <title>C001-4G Acinetobacter sp. assembled genome.</title>
        <authorList>
            <person name="D'Arcy K."/>
            <person name="Kingdon A.D.H."/>
            <person name="Breen A."/>
            <person name="Mckeown C."/>
            <person name="Allman E."/>
            <person name="Sharma P."/>
            <person name="Mcleman A."/>
            <person name="Roberts A.P."/>
        </authorList>
    </citation>
    <scope>NUCLEOTIDE SEQUENCE [LARGE SCALE GENOMIC DNA]</scope>
    <source>
        <strain evidence="4 5">C1-4G</strain>
    </source>
</reference>
<evidence type="ECO:0000313" key="4">
    <source>
        <dbReference type="EMBL" id="MFN0298653.1"/>
    </source>
</evidence>
<accession>A0ABW9JVX4</accession>
<dbReference type="Gene3D" id="3.30.70.270">
    <property type="match status" value="1"/>
</dbReference>
<dbReference type="InterPro" id="IPR050469">
    <property type="entry name" value="Diguanylate_Cyclase"/>
</dbReference>
<dbReference type="InterPro" id="IPR043128">
    <property type="entry name" value="Rev_trsase/Diguanyl_cyclase"/>
</dbReference>